<dbReference type="OrthoDB" id="642895at2759"/>
<dbReference type="GO" id="GO:0008017">
    <property type="term" value="F:microtubule binding"/>
    <property type="evidence" value="ECO:0007669"/>
    <property type="project" value="InterPro"/>
</dbReference>
<evidence type="ECO:0000256" key="6">
    <source>
        <dbReference type="SAM" id="MobiDB-lite"/>
    </source>
</evidence>
<dbReference type="GO" id="GO:0005737">
    <property type="term" value="C:cytoplasm"/>
    <property type="evidence" value="ECO:0007669"/>
    <property type="project" value="TreeGrafter"/>
</dbReference>
<keyword evidence="4" id="KW-0206">Cytoskeleton</keyword>
<dbReference type="PANTHER" id="PTHR19321">
    <property type="entry name" value="PROTEIN REGULATOR OF CYTOKINESIS 1 PRC1-RELATED"/>
    <property type="match status" value="1"/>
</dbReference>
<feature type="region of interest" description="Disordered" evidence="6">
    <location>
        <begin position="513"/>
        <end position="556"/>
    </location>
</feature>
<dbReference type="InterPro" id="IPR007145">
    <property type="entry name" value="MAP65_Ase1_PRC1"/>
</dbReference>
<keyword evidence="5" id="KW-0175">Coiled coil</keyword>
<dbReference type="GO" id="GO:0000226">
    <property type="term" value="P:microtubule cytoskeleton organization"/>
    <property type="evidence" value="ECO:0007669"/>
    <property type="project" value="InterPro"/>
</dbReference>
<evidence type="ECO:0000256" key="1">
    <source>
        <dbReference type="ARBA" id="ARBA00004245"/>
    </source>
</evidence>
<feature type="compositionally biased region" description="Polar residues" evidence="6">
    <location>
        <begin position="10"/>
        <end position="22"/>
    </location>
</feature>
<accession>S8C386</accession>
<evidence type="ECO:0000256" key="2">
    <source>
        <dbReference type="ARBA" id="ARBA00006187"/>
    </source>
</evidence>
<comment type="caution">
    <text evidence="7">The sequence shown here is derived from an EMBL/GenBank/DDBJ whole genome shotgun (WGS) entry which is preliminary data.</text>
</comment>
<sequence>MSIEARRSAVTDSSPLSLSKSGTTTCASLLRELQEIWDEMGESDIERDKMLLLLEKECLDIYRRKVEITRKRKSDLLRTLAESEAEIARIASAMGEQVSTGQYEKMNGSLKQKLSLITPILESLRVKKLDRVKEISEVQFQIARISAEISGAVQHLSPDDINVDEVDLTTKKLGELKSHLKELQFEKNLRLQQVVSYTGAIHELAVVMSLDFKNIMGEIHASLVDTASLQPKSISNETLARMTSELKSLKQEKQCRLQKVQDLGRNLIDLWDLIDDPSERNPKFQYAVRLIDSVPDDTFLPGSLSLDIISQTEDEVARLNVLKVSKMREIILKRQYELEEIYKGVHLDVDDEKSRGIIVSLMDSDGVNVSELLSSIDKRIAEAKEVAQSRRDILDRVEKWKNASEEEAWLDEYERDENRYSAGRGVHKNLKRAERARILVSKIPTLVENLTAKVKAWELDRGTAFLYNKAPLLRTLEEFKISRQEKEEEKRRIRGQKKLQDQLITEQEAIFGSKPNAKRPPATTTTTSGIITPNGRRFGTPSSHLGISAGRERRESSAKVMIPVNYVALPKDDRRSS</sequence>
<dbReference type="GO" id="GO:0005819">
    <property type="term" value="C:spindle"/>
    <property type="evidence" value="ECO:0007669"/>
    <property type="project" value="TreeGrafter"/>
</dbReference>
<dbReference type="Proteomes" id="UP000015453">
    <property type="component" value="Unassembled WGS sequence"/>
</dbReference>
<dbReference type="Gene3D" id="1.20.58.1520">
    <property type="match status" value="1"/>
</dbReference>
<feature type="region of interest" description="Disordered" evidence="6">
    <location>
        <begin position="1"/>
        <end position="22"/>
    </location>
</feature>
<protein>
    <submittedName>
        <fullName evidence="7">Uncharacterized protein</fullName>
    </submittedName>
</protein>
<dbReference type="PANTHER" id="PTHR19321:SF4">
    <property type="entry name" value="65-KDA MICROTUBULE-ASSOCIATED PROTEIN 5"/>
    <property type="match status" value="1"/>
</dbReference>
<proteinExistence type="inferred from homology"/>
<evidence type="ECO:0000313" key="8">
    <source>
        <dbReference type="Proteomes" id="UP000015453"/>
    </source>
</evidence>
<evidence type="ECO:0000313" key="7">
    <source>
        <dbReference type="EMBL" id="EPS61295.1"/>
    </source>
</evidence>
<reference evidence="7 8" key="1">
    <citation type="journal article" date="2013" name="BMC Genomics">
        <title>The miniature genome of a carnivorous plant Genlisea aurea contains a low number of genes and short non-coding sequences.</title>
        <authorList>
            <person name="Leushkin E.V."/>
            <person name="Sutormin R.A."/>
            <person name="Nabieva E.R."/>
            <person name="Penin A.A."/>
            <person name="Kondrashov A.S."/>
            <person name="Logacheva M.D."/>
        </authorList>
    </citation>
    <scope>NUCLEOTIDE SEQUENCE [LARGE SCALE GENOMIC DNA]</scope>
</reference>
<name>S8C386_9LAMI</name>
<dbReference type="EMBL" id="AUSU01006945">
    <property type="protein sequence ID" value="EPS61295.1"/>
    <property type="molecule type" value="Genomic_DNA"/>
</dbReference>
<evidence type="ECO:0000256" key="5">
    <source>
        <dbReference type="SAM" id="Coils"/>
    </source>
</evidence>
<dbReference type="Pfam" id="PF03999">
    <property type="entry name" value="MAP65_ASE1"/>
    <property type="match status" value="1"/>
</dbReference>
<gene>
    <name evidence="7" type="ORF">M569_13500</name>
</gene>
<keyword evidence="3" id="KW-0493">Microtubule</keyword>
<evidence type="ECO:0000256" key="3">
    <source>
        <dbReference type="ARBA" id="ARBA00022701"/>
    </source>
</evidence>
<comment type="similarity">
    <text evidence="2">Belongs to the MAP65/ASE1 family.</text>
</comment>
<organism evidence="7 8">
    <name type="scientific">Genlisea aurea</name>
    <dbReference type="NCBI Taxonomy" id="192259"/>
    <lineage>
        <taxon>Eukaryota</taxon>
        <taxon>Viridiplantae</taxon>
        <taxon>Streptophyta</taxon>
        <taxon>Embryophyta</taxon>
        <taxon>Tracheophyta</taxon>
        <taxon>Spermatophyta</taxon>
        <taxon>Magnoliopsida</taxon>
        <taxon>eudicotyledons</taxon>
        <taxon>Gunneridae</taxon>
        <taxon>Pentapetalae</taxon>
        <taxon>asterids</taxon>
        <taxon>lamiids</taxon>
        <taxon>Lamiales</taxon>
        <taxon>Lentibulariaceae</taxon>
        <taxon>Genlisea</taxon>
    </lineage>
</organism>
<feature type="coiled-coil region" evidence="5">
    <location>
        <begin position="232"/>
        <end position="259"/>
    </location>
</feature>
<evidence type="ECO:0000256" key="4">
    <source>
        <dbReference type="ARBA" id="ARBA00023212"/>
    </source>
</evidence>
<dbReference type="GO" id="GO:0005874">
    <property type="term" value="C:microtubule"/>
    <property type="evidence" value="ECO:0007669"/>
    <property type="project" value="UniProtKB-KW"/>
</dbReference>
<keyword evidence="8" id="KW-1185">Reference proteome</keyword>
<dbReference type="AlphaFoldDB" id="S8C386"/>
<keyword evidence="4" id="KW-0963">Cytoplasm</keyword>
<comment type="subcellular location">
    <subcellularLocation>
        <location evidence="1">Cytoplasm</location>
        <location evidence="1">Cytoskeleton</location>
    </subcellularLocation>
</comment>